<dbReference type="Pfam" id="PF09369">
    <property type="entry name" value="MZB"/>
    <property type="match status" value="1"/>
</dbReference>
<comment type="caution">
    <text evidence="2">The sequence shown here is derived from an EMBL/GenBank/DDBJ whole genome shotgun (WGS) entry which is preliminary data.</text>
</comment>
<dbReference type="Proteomes" id="UP000283721">
    <property type="component" value="Unassembled WGS sequence"/>
</dbReference>
<organism evidence="2 3">
    <name type="scientific">Agathobacter rectalis</name>
    <dbReference type="NCBI Taxonomy" id="39491"/>
    <lineage>
        <taxon>Bacteria</taxon>
        <taxon>Bacillati</taxon>
        <taxon>Bacillota</taxon>
        <taxon>Clostridia</taxon>
        <taxon>Lachnospirales</taxon>
        <taxon>Lachnospiraceae</taxon>
        <taxon>Agathobacter</taxon>
    </lineage>
</organism>
<dbReference type="InterPro" id="IPR018973">
    <property type="entry name" value="MZB"/>
</dbReference>
<protein>
    <submittedName>
        <fullName evidence="2">DUF1998 domain-containing protein</fullName>
    </submittedName>
</protein>
<sequence>MLGSFTKEDYAIALSFMYAFLEGISIGLGIERNDIDGVLELNLEQHSYDILIYDNVPGGAGHVKRLIEKNAVITSLNAAYAKVSQQCFDENTSCYNCLRNYYNQANHSKLKRKYACDFIEGLLRQIGC</sequence>
<dbReference type="PANTHER" id="PTHR47957:SF3">
    <property type="entry name" value="ATP-DEPENDENT HELICASE HRQ1"/>
    <property type="match status" value="1"/>
</dbReference>
<dbReference type="GO" id="GO:0006289">
    <property type="term" value="P:nucleotide-excision repair"/>
    <property type="evidence" value="ECO:0007669"/>
    <property type="project" value="TreeGrafter"/>
</dbReference>
<evidence type="ECO:0000313" key="2">
    <source>
        <dbReference type="EMBL" id="RGZ89913.1"/>
    </source>
</evidence>
<dbReference type="EMBL" id="QSES01000026">
    <property type="protein sequence ID" value="RGZ89913.1"/>
    <property type="molecule type" value="Genomic_DNA"/>
</dbReference>
<dbReference type="GO" id="GO:0043138">
    <property type="term" value="F:3'-5' DNA helicase activity"/>
    <property type="evidence" value="ECO:0007669"/>
    <property type="project" value="TreeGrafter"/>
</dbReference>
<name>A0A413Q4R9_9FIRM</name>
<dbReference type="GO" id="GO:0036297">
    <property type="term" value="P:interstrand cross-link repair"/>
    <property type="evidence" value="ECO:0007669"/>
    <property type="project" value="TreeGrafter"/>
</dbReference>
<gene>
    <name evidence="2" type="ORF">DW967_12745</name>
</gene>
<evidence type="ECO:0000259" key="1">
    <source>
        <dbReference type="Pfam" id="PF09369"/>
    </source>
</evidence>
<feature type="domain" description="MrfA-like Zn-binding" evidence="1">
    <location>
        <begin position="17"/>
        <end position="98"/>
    </location>
</feature>
<proteinExistence type="predicted"/>
<accession>A0A413Q4R9</accession>
<dbReference type="PANTHER" id="PTHR47957">
    <property type="entry name" value="ATP-DEPENDENT HELICASE HRQ1"/>
    <property type="match status" value="1"/>
</dbReference>
<dbReference type="AlphaFoldDB" id="A0A413Q4R9"/>
<evidence type="ECO:0000313" key="3">
    <source>
        <dbReference type="Proteomes" id="UP000283721"/>
    </source>
</evidence>
<reference evidence="2 3" key="1">
    <citation type="submission" date="2018-08" db="EMBL/GenBank/DDBJ databases">
        <title>A genome reference for cultivated species of the human gut microbiota.</title>
        <authorList>
            <person name="Zou Y."/>
            <person name="Xue W."/>
            <person name="Luo G."/>
        </authorList>
    </citation>
    <scope>NUCLEOTIDE SEQUENCE [LARGE SCALE GENOMIC DNA]</scope>
    <source>
        <strain evidence="2 3">AM47-6BH</strain>
    </source>
</reference>